<dbReference type="Proteomes" id="UP000682843">
    <property type="component" value="Chromosome"/>
</dbReference>
<feature type="region of interest" description="Disordered" evidence="1">
    <location>
        <begin position="126"/>
        <end position="153"/>
    </location>
</feature>
<dbReference type="EMBL" id="CP036498">
    <property type="protein sequence ID" value="QUS39516.1"/>
    <property type="molecule type" value="Genomic_DNA"/>
</dbReference>
<evidence type="ECO:0000256" key="1">
    <source>
        <dbReference type="SAM" id="MobiDB-lite"/>
    </source>
</evidence>
<accession>A0ABX8A883</accession>
<evidence type="ECO:0000313" key="2">
    <source>
        <dbReference type="EMBL" id="QUS39516.1"/>
    </source>
</evidence>
<evidence type="ECO:0000313" key="3">
    <source>
        <dbReference type="Proteomes" id="UP000682843"/>
    </source>
</evidence>
<proteinExistence type="predicted"/>
<organism evidence="2 3">
    <name type="scientific">Tardiphaga alba</name>
    <dbReference type="NCBI Taxonomy" id="340268"/>
    <lineage>
        <taxon>Bacteria</taxon>
        <taxon>Pseudomonadati</taxon>
        <taxon>Pseudomonadota</taxon>
        <taxon>Alphaproteobacteria</taxon>
        <taxon>Hyphomicrobiales</taxon>
        <taxon>Nitrobacteraceae</taxon>
        <taxon>Tardiphaga</taxon>
    </lineage>
</organism>
<keyword evidence="3" id="KW-1185">Reference proteome</keyword>
<dbReference type="RefSeq" id="WP_211913059.1">
    <property type="nucleotide sequence ID" value="NZ_CP036498.1"/>
</dbReference>
<name>A0ABX8A883_9BRAD</name>
<sequence>MTEAQRYILSEQEVFDAFNDRRATRDGAWSGYIADEVRQRHAKAVRAGAVGQEPRRSLILRRLQGLAAKGLLARSDGTNGYYGYYWTLTPAGQACDGQVNKWRGTHHEPDRRNSCRFLAAAHAGGVGGGLLRRDQRRGLPPTRREGLPSPSRG</sequence>
<reference evidence="2 3" key="1">
    <citation type="submission" date="2019-02" db="EMBL/GenBank/DDBJ databases">
        <title>Emended description of the genus Rhodopseudomonas and description of Rhodopseudomonas albus sp. nov., a non-phototrophic, heavy-metal-tolerant bacterium isolated from garden soil.</title>
        <authorList>
            <person name="Bao Z."/>
            <person name="Cao W.W."/>
            <person name="Sato Y."/>
            <person name="Nishizawa T."/>
            <person name="Zhao J."/>
            <person name="Guo Y."/>
            <person name="Ohta H."/>
        </authorList>
    </citation>
    <scope>NUCLEOTIDE SEQUENCE [LARGE SCALE GENOMIC DNA]</scope>
    <source>
        <strain evidence="2 3">SK50-23</strain>
    </source>
</reference>
<feature type="compositionally biased region" description="Basic and acidic residues" evidence="1">
    <location>
        <begin position="131"/>
        <end position="146"/>
    </location>
</feature>
<gene>
    <name evidence="2" type="ORF">RPMA_12240</name>
</gene>
<protein>
    <submittedName>
        <fullName evidence="2">Uncharacterized protein</fullName>
    </submittedName>
</protein>